<dbReference type="AlphaFoldDB" id="A0A2K8SV93"/>
<dbReference type="OrthoDB" id="9787983at2"/>
<dbReference type="SUPFAM" id="SSF55785">
    <property type="entry name" value="PYP-like sensor domain (PAS domain)"/>
    <property type="match status" value="2"/>
</dbReference>
<feature type="modified residue" description="4-aspartylphosphate" evidence="1">
    <location>
        <position position="55"/>
    </location>
</feature>
<dbReference type="KEGG" id="nfl:COO91_05245"/>
<dbReference type="Proteomes" id="UP000232003">
    <property type="component" value="Chromosome"/>
</dbReference>
<evidence type="ECO:0000259" key="6">
    <source>
        <dbReference type="PROSITE" id="PS50887"/>
    </source>
</evidence>
<name>A0A2K8SV93_9NOSO</name>
<dbReference type="CDD" id="cd01948">
    <property type="entry name" value="EAL"/>
    <property type="match status" value="1"/>
</dbReference>
<dbReference type="InterPro" id="IPR052155">
    <property type="entry name" value="Biofilm_reg_signaling"/>
</dbReference>
<gene>
    <name evidence="7" type="ORF">COO91_05245</name>
</gene>
<dbReference type="InterPro" id="IPR001789">
    <property type="entry name" value="Sig_transdc_resp-reg_receiver"/>
</dbReference>
<dbReference type="InterPro" id="IPR013656">
    <property type="entry name" value="PAS_4"/>
</dbReference>
<dbReference type="PROSITE" id="PS50112">
    <property type="entry name" value="PAS"/>
    <property type="match status" value="2"/>
</dbReference>
<keyword evidence="8" id="KW-1185">Reference proteome</keyword>
<dbReference type="Pfam" id="PF00990">
    <property type="entry name" value="GGDEF"/>
    <property type="match status" value="1"/>
</dbReference>
<feature type="domain" description="GGDEF" evidence="6">
    <location>
        <begin position="421"/>
        <end position="554"/>
    </location>
</feature>
<dbReference type="PANTHER" id="PTHR44757:SF2">
    <property type="entry name" value="BIOFILM ARCHITECTURE MAINTENANCE PROTEIN MBAA"/>
    <property type="match status" value="1"/>
</dbReference>
<dbReference type="GO" id="GO:0000160">
    <property type="term" value="P:phosphorelay signal transduction system"/>
    <property type="evidence" value="ECO:0007669"/>
    <property type="project" value="InterPro"/>
</dbReference>
<dbReference type="InterPro" id="IPR011006">
    <property type="entry name" value="CheY-like_superfamily"/>
</dbReference>
<dbReference type="InterPro" id="IPR001633">
    <property type="entry name" value="EAL_dom"/>
</dbReference>
<dbReference type="Pfam" id="PF00072">
    <property type="entry name" value="Response_reg"/>
    <property type="match status" value="1"/>
</dbReference>
<feature type="domain" description="PAS" evidence="3">
    <location>
        <begin position="132"/>
        <end position="205"/>
    </location>
</feature>
<keyword evidence="1" id="KW-0597">Phosphoprotein</keyword>
<dbReference type="InterPro" id="IPR043128">
    <property type="entry name" value="Rev_trsase/Diguanyl_cyclase"/>
</dbReference>
<dbReference type="Gene3D" id="3.30.70.270">
    <property type="match status" value="1"/>
</dbReference>
<dbReference type="Gene3D" id="3.30.450.20">
    <property type="entry name" value="PAS domain"/>
    <property type="match status" value="2"/>
</dbReference>
<dbReference type="SMART" id="SM00091">
    <property type="entry name" value="PAS"/>
    <property type="match status" value="2"/>
</dbReference>
<evidence type="ECO:0000259" key="2">
    <source>
        <dbReference type="PROSITE" id="PS50110"/>
    </source>
</evidence>
<dbReference type="PROSITE" id="PS50883">
    <property type="entry name" value="EAL"/>
    <property type="match status" value="1"/>
</dbReference>
<dbReference type="InterPro" id="IPR029787">
    <property type="entry name" value="Nucleotide_cyclase"/>
</dbReference>
<feature type="domain" description="Response regulatory" evidence="2">
    <location>
        <begin position="5"/>
        <end position="120"/>
    </location>
</feature>
<dbReference type="SMART" id="SM00086">
    <property type="entry name" value="PAC"/>
    <property type="match status" value="1"/>
</dbReference>
<dbReference type="SMART" id="SM00267">
    <property type="entry name" value="GGDEF"/>
    <property type="match status" value="1"/>
</dbReference>
<dbReference type="Gene3D" id="3.40.50.2300">
    <property type="match status" value="1"/>
</dbReference>
<feature type="domain" description="EAL" evidence="5">
    <location>
        <begin position="563"/>
        <end position="819"/>
    </location>
</feature>
<dbReference type="CDD" id="cd00130">
    <property type="entry name" value="PAS"/>
    <property type="match status" value="2"/>
</dbReference>
<dbReference type="Pfam" id="PF00563">
    <property type="entry name" value="EAL"/>
    <property type="match status" value="1"/>
</dbReference>
<dbReference type="Gene3D" id="3.20.20.450">
    <property type="entry name" value="EAL domain"/>
    <property type="match status" value="1"/>
</dbReference>
<dbReference type="RefSeq" id="WP_100900316.1">
    <property type="nucleotide sequence ID" value="NZ_CAWNNC010000001.1"/>
</dbReference>
<dbReference type="SMART" id="SM00052">
    <property type="entry name" value="EAL"/>
    <property type="match status" value="1"/>
</dbReference>
<dbReference type="InterPro" id="IPR001610">
    <property type="entry name" value="PAC"/>
</dbReference>
<dbReference type="CDD" id="cd01949">
    <property type="entry name" value="GGDEF"/>
    <property type="match status" value="1"/>
</dbReference>
<dbReference type="NCBIfam" id="TIGR00229">
    <property type="entry name" value="sensory_box"/>
    <property type="match status" value="2"/>
</dbReference>
<feature type="domain" description="PAS" evidence="3">
    <location>
        <begin position="263"/>
        <end position="318"/>
    </location>
</feature>
<protein>
    <submittedName>
        <fullName evidence="7">CheY chemotaxis protein or a CheY-like REC</fullName>
    </submittedName>
</protein>
<accession>A0A2K8SV93</accession>
<dbReference type="InterPro" id="IPR035965">
    <property type="entry name" value="PAS-like_dom_sf"/>
</dbReference>
<dbReference type="EMBL" id="CP024785">
    <property type="protein sequence ID" value="AUB39253.1"/>
    <property type="molecule type" value="Genomic_DNA"/>
</dbReference>
<evidence type="ECO:0000313" key="8">
    <source>
        <dbReference type="Proteomes" id="UP000232003"/>
    </source>
</evidence>
<sequence length="824" mass="92614">MNPVNILVVEDEIIVAMDIQNRLRKFGYTVMGLADSGEEAIKKAADNSLDLVLMDIHLKGKMDGVEAAQIIHNIFKIPVIYLTANGDESTLNRAKETEPFGYILKPFKEKELKFTIEITLSKHRTEKKLKQNEQWLTTVLKSIGDAVITSDASGTVTFMNPMAEELTGWNYSDAFGKEATEIFNIAHEETRIIIDSPIGQVLQSGVTVGLPEQTILIAKNGLEIPIDDSIAAIKDDNGNITGAVCVFQDITERKQILEALARRQQEFKALVENAPDIISRFNTQLRYVYVNPVIEKVTGISAETFIGKTNTELNLPEEFCRICDRKLGQVFQTKQETDFECSLAIAQETKHYHTRLVPELASDGSVLFVLSISRNITALKLAEAQLIYDAFHDILTGLPNRALFMERLERALMLAKRRANYTFAVLFLDLDRFKVVNDSLGHTIGDQLLTAFARRLENCLRAGDTVARLGGDEFTILLEDINNINDVTGVVERIHEALTSAFQLSGYEVFTTVSIGIALNKGNYNLPEEILRDADIAMYRAKTLGKARHEIFDSSMYRQVTELLELEMDLRRAVERQEFQVYYQPIVLLETYKIIGFEALVRWQHPQQGLVPPDNFIPLAEETGLIIPIGYWVLSEACRQMRAWQIQFPTDPPLTISVNLSTKQFSQSGLIEQISQIMQETGLEGSNLKLEITESVLMENMQSATFMLLQLQEMNIQIHLDDFGIGYSSLSYLHRFASNALKIDRSFVTKIGANGENLEIVQAIITLAQSLNIDVIAEGVETVEQLALLRAMKCKHAQGYFFSKPLDSKSIETLLASGIQPRQE</sequence>
<dbReference type="SUPFAM" id="SSF141868">
    <property type="entry name" value="EAL domain-like"/>
    <property type="match status" value="1"/>
</dbReference>
<dbReference type="PROSITE" id="PS50887">
    <property type="entry name" value="GGDEF"/>
    <property type="match status" value="1"/>
</dbReference>
<dbReference type="Pfam" id="PF08448">
    <property type="entry name" value="PAS_4"/>
    <property type="match status" value="1"/>
</dbReference>
<evidence type="ECO:0000313" key="7">
    <source>
        <dbReference type="EMBL" id="AUB39253.1"/>
    </source>
</evidence>
<proteinExistence type="predicted"/>
<dbReference type="FunFam" id="3.30.70.270:FF:000001">
    <property type="entry name" value="Diguanylate cyclase domain protein"/>
    <property type="match status" value="1"/>
</dbReference>
<dbReference type="SMART" id="SM00448">
    <property type="entry name" value="REC"/>
    <property type="match status" value="1"/>
</dbReference>
<organism evidence="7 8">
    <name type="scientific">Nostoc flagelliforme CCNUN1</name>
    <dbReference type="NCBI Taxonomy" id="2038116"/>
    <lineage>
        <taxon>Bacteria</taxon>
        <taxon>Bacillati</taxon>
        <taxon>Cyanobacteriota</taxon>
        <taxon>Cyanophyceae</taxon>
        <taxon>Nostocales</taxon>
        <taxon>Nostocaceae</taxon>
        <taxon>Nostoc</taxon>
    </lineage>
</organism>
<dbReference type="Pfam" id="PF13426">
    <property type="entry name" value="PAS_9"/>
    <property type="match status" value="1"/>
</dbReference>
<dbReference type="SUPFAM" id="SSF55073">
    <property type="entry name" value="Nucleotide cyclase"/>
    <property type="match status" value="1"/>
</dbReference>
<evidence type="ECO:0000259" key="4">
    <source>
        <dbReference type="PROSITE" id="PS50113"/>
    </source>
</evidence>
<dbReference type="PROSITE" id="PS50110">
    <property type="entry name" value="RESPONSE_REGULATORY"/>
    <property type="match status" value="1"/>
</dbReference>
<evidence type="ECO:0000256" key="1">
    <source>
        <dbReference type="PROSITE-ProRule" id="PRU00169"/>
    </source>
</evidence>
<dbReference type="FunFam" id="3.20.20.450:FF:000001">
    <property type="entry name" value="Cyclic di-GMP phosphodiesterase yahA"/>
    <property type="match status" value="1"/>
</dbReference>
<dbReference type="PROSITE" id="PS50113">
    <property type="entry name" value="PAC"/>
    <property type="match status" value="1"/>
</dbReference>
<dbReference type="NCBIfam" id="TIGR00254">
    <property type="entry name" value="GGDEF"/>
    <property type="match status" value="1"/>
</dbReference>
<evidence type="ECO:0000259" key="5">
    <source>
        <dbReference type="PROSITE" id="PS50883"/>
    </source>
</evidence>
<feature type="domain" description="PAC" evidence="4">
    <location>
        <begin position="210"/>
        <end position="262"/>
    </location>
</feature>
<reference evidence="7 8" key="1">
    <citation type="submission" date="2017-11" db="EMBL/GenBank/DDBJ databases">
        <title>Complete genome of a free-living desiccation-tolerant cyanobacterium and its photosynthetic adaptation to extreme terrestrial habitat.</title>
        <authorList>
            <person name="Shang J."/>
        </authorList>
    </citation>
    <scope>NUCLEOTIDE SEQUENCE [LARGE SCALE GENOMIC DNA]</scope>
    <source>
        <strain evidence="7 8">CCNUN1</strain>
    </source>
</reference>
<dbReference type="CDD" id="cd17534">
    <property type="entry name" value="REC_DC-like"/>
    <property type="match status" value="1"/>
</dbReference>
<dbReference type="InterPro" id="IPR000700">
    <property type="entry name" value="PAS-assoc_C"/>
</dbReference>
<dbReference type="PANTHER" id="PTHR44757">
    <property type="entry name" value="DIGUANYLATE CYCLASE DGCP"/>
    <property type="match status" value="1"/>
</dbReference>
<dbReference type="SUPFAM" id="SSF52172">
    <property type="entry name" value="CheY-like"/>
    <property type="match status" value="1"/>
</dbReference>
<dbReference type="InterPro" id="IPR000014">
    <property type="entry name" value="PAS"/>
</dbReference>
<dbReference type="InterPro" id="IPR000160">
    <property type="entry name" value="GGDEF_dom"/>
</dbReference>
<dbReference type="InterPro" id="IPR035919">
    <property type="entry name" value="EAL_sf"/>
</dbReference>
<evidence type="ECO:0000259" key="3">
    <source>
        <dbReference type="PROSITE" id="PS50112"/>
    </source>
</evidence>